<gene>
    <name evidence="1" type="ORF">PEV8663_02070</name>
</gene>
<dbReference type="EMBL" id="FXYH01000006">
    <property type="protein sequence ID" value="SMX40644.1"/>
    <property type="molecule type" value="Genomic_DNA"/>
</dbReference>
<evidence type="ECO:0000313" key="1">
    <source>
        <dbReference type="EMBL" id="SMX40644.1"/>
    </source>
</evidence>
<evidence type="ECO:0000313" key="2">
    <source>
        <dbReference type="Proteomes" id="UP000220836"/>
    </source>
</evidence>
<reference evidence="1 2" key="1">
    <citation type="submission" date="2017-05" db="EMBL/GenBank/DDBJ databases">
        <authorList>
            <person name="Song R."/>
            <person name="Chenine A.L."/>
            <person name="Ruprecht R.M."/>
        </authorList>
    </citation>
    <scope>NUCLEOTIDE SEQUENCE [LARGE SCALE GENOMIC DNA]</scope>
    <source>
        <strain evidence="1 2">CECT 8663</strain>
    </source>
</reference>
<keyword evidence="2" id="KW-1185">Reference proteome</keyword>
<accession>A0A238KDV4</accession>
<protein>
    <submittedName>
        <fullName evidence="1">Uncharacterized protein</fullName>
    </submittedName>
</protein>
<sequence length="75" mass="8331">MIRWLVLGAIPLLLIAIGMVLGSERAGSKAALDQADRDLQRTQSYIQTRKGIDDETSDLPVVADVQRQRLRDLAQ</sequence>
<organism evidence="1 2">
    <name type="scientific">Pelagimonas varians</name>
    <dbReference type="NCBI Taxonomy" id="696760"/>
    <lineage>
        <taxon>Bacteria</taxon>
        <taxon>Pseudomonadati</taxon>
        <taxon>Pseudomonadota</taxon>
        <taxon>Alphaproteobacteria</taxon>
        <taxon>Rhodobacterales</taxon>
        <taxon>Roseobacteraceae</taxon>
        <taxon>Pelagimonas</taxon>
    </lineage>
</organism>
<dbReference type="Proteomes" id="UP000220836">
    <property type="component" value="Unassembled WGS sequence"/>
</dbReference>
<name>A0A238KDV4_9RHOB</name>
<dbReference type="RefSeq" id="WP_097804571.1">
    <property type="nucleotide sequence ID" value="NZ_FXYH01000006.1"/>
</dbReference>
<proteinExistence type="predicted"/>
<dbReference type="AlphaFoldDB" id="A0A238KDV4"/>